<reference evidence="1 2" key="1">
    <citation type="journal article" date="2018" name="Science">
        <title>The opium poppy genome and morphinan production.</title>
        <authorList>
            <person name="Guo L."/>
            <person name="Winzer T."/>
            <person name="Yang X."/>
            <person name="Li Y."/>
            <person name="Ning Z."/>
            <person name="He Z."/>
            <person name="Teodor R."/>
            <person name="Lu Y."/>
            <person name="Bowser T.A."/>
            <person name="Graham I.A."/>
            <person name="Ye K."/>
        </authorList>
    </citation>
    <scope>NUCLEOTIDE SEQUENCE [LARGE SCALE GENOMIC DNA]</scope>
    <source>
        <strain evidence="2">cv. HN1</strain>
        <tissue evidence="1">Leaves</tissue>
    </source>
</reference>
<keyword evidence="2" id="KW-1185">Reference proteome</keyword>
<sequence>MSDEDLIEVIAMNTLGLLIYCREVKNESNEVDAQSASRGHMFNIDGAGSDGMPTPRSLHFVIFQLGMVTTDLRMSGAMMKQVTEYLVMKPTYVRFLTGLKAYSQISQLDVGDGEEASLERFYLMLFVEQHKTMLVLPVMRSSLLSSGFAFDALGLKKWIQVNFFGL</sequence>
<organism evidence="1 2">
    <name type="scientific">Papaver somniferum</name>
    <name type="common">Opium poppy</name>
    <dbReference type="NCBI Taxonomy" id="3469"/>
    <lineage>
        <taxon>Eukaryota</taxon>
        <taxon>Viridiplantae</taxon>
        <taxon>Streptophyta</taxon>
        <taxon>Embryophyta</taxon>
        <taxon>Tracheophyta</taxon>
        <taxon>Spermatophyta</taxon>
        <taxon>Magnoliopsida</taxon>
        <taxon>Ranunculales</taxon>
        <taxon>Papaveraceae</taxon>
        <taxon>Papaveroideae</taxon>
        <taxon>Papaver</taxon>
    </lineage>
</organism>
<evidence type="ECO:0000313" key="2">
    <source>
        <dbReference type="Proteomes" id="UP000316621"/>
    </source>
</evidence>
<protein>
    <submittedName>
        <fullName evidence="1">Uncharacterized protein</fullName>
    </submittedName>
</protein>
<dbReference type="STRING" id="3469.A0A4Y7K0Y4"/>
<gene>
    <name evidence="1" type="ORF">C5167_009296</name>
</gene>
<accession>A0A4Y7K0Y4</accession>
<dbReference type="EMBL" id="CM010720">
    <property type="protein sequence ID" value="RZC65609.1"/>
    <property type="molecule type" value="Genomic_DNA"/>
</dbReference>
<dbReference type="Gramene" id="RZC65609">
    <property type="protein sequence ID" value="RZC65609"/>
    <property type="gene ID" value="C5167_009296"/>
</dbReference>
<dbReference type="AlphaFoldDB" id="A0A4Y7K0Y4"/>
<proteinExistence type="predicted"/>
<evidence type="ECO:0000313" key="1">
    <source>
        <dbReference type="EMBL" id="RZC65609.1"/>
    </source>
</evidence>
<dbReference type="Proteomes" id="UP000316621">
    <property type="component" value="Chromosome 6"/>
</dbReference>
<name>A0A4Y7K0Y4_PAPSO</name>